<evidence type="ECO:0000256" key="1">
    <source>
        <dbReference type="SAM" id="Phobius"/>
    </source>
</evidence>
<feature type="transmembrane region" description="Helical" evidence="1">
    <location>
        <begin position="114"/>
        <end position="133"/>
    </location>
</feature>
<dbReference type="Pfam" id="PF01757">
    <property type="entry name" value="Acyl_transf_3"/>
    <property type="match status" value="1"/>
</dbReference>
<evidence type="ECO:0000313" key="3">
    <source>
        <dbReference type="EMBL" id="KIP63324.1"/>
    </source>
</evidence>
<feature type="transmembrane region" description="Helical" evidence="1">
    <location>
        <begin position="40"/>
        <end position="57"/>
    </location>
</feature>
<keyword evidence="1" id="KW-1133">Transmembrane helix</keyword>
<feature type="domain" description="Acyltransferase 3" evidence="2">
    <location>
        <begin position="35"/>
        <end position="223"/>
    </location>
</feature>
<keyword evidence="1" id="KW-0472">Membrane</keyword>
<keyword evidence="4" id="KW-1185">Reference proteome</keyword>
<keyword evidence="1" id="KW-0812">Transmembrane</keyword>
<sequence length="242" mass="27368">MGYCLNVYNLLKSGDTNWVHYVLTPVKELVLGGSIAGNDVLWFLTSLFMVQIIFNELKKRNVKSWLIVIVAISIAVVCHMFDITKPAYLANVSMGIALYSLGYMLRDIQYDKKVFGVAFAAYIAIMLIEPSHIDLRTNTLNENGCYILALLFSICGCITVNNIFKHIPHLPFLTYIGKNSMDFYVMHMLVLGVITMLPWSEWMIPNSVVFGVMCIACLTVPAFLGYLLEHSRYSWVLGKTNK</sequence>
<dbReference type="STRING" id="1602171.ST44_04075"/>
<evidence type="ECO:0000259" key="2">
    <source>
        <dbReference type="Pfam" id="PF01757"/>
    </source>
</evidence>
<dbReference type="Proteomes" id="UP000032046">
    <property type="component" value="Unassembled WGS sequence"/>
</dbReference>
<comment type="caution">
    <text evidence="3">The sequence shown here is derived from an EMBL/GenBank/DDBJ whole genome shotgun (WGS) entry which is preliminary data.</text>
</comment>
<dbReference type="InterPro" id="IPR002656">
    <property type="entry name" value="Acyl_transf_3_dom"/>
</dbReference>
<feature type="transmembrane region" description="Helical" evidence="1">
    <location>
        <begin position="208"/>
        <end position="228"/>
    </location>
</feature>
<gene>
    <name evidence="3" type="ORF">ST44_04075</name>
</gene>
<dbReference type="AlphaFoldDB" id="A0A0D0I739"/>
<accession>A0A0D0I739</accession>
<protein>
    <recommendedName>
        <fullName evidence="2">Acyltransferase 3 domain-containing protein</fullName>
    </recommendedName>
</protein>
<reference evidence="3 4" key="1">
    <citation type="submission" date="2015-01" db="EMBL/GenBank/DDBJ databases">
        <title>Comparative genomics of non-oral Prevotella species.</title>
        <authorList>
            <person name="Accetto T."/>
            <person name="Nograsek B."/>
            <person name="Avgustin G."/>
        </authorList>
    </citation>
    <scope>NUCLEOTIDE SEQUENCE [LARGE SCALE GENOMIC DNA]</scope>
    <source>
        <strain evidence="3 4">P5-119</strain>
    </source>
</reference>
<dbReference type="GO" id="GO:0016747">
    <property type="term" value="F:acyltransferase activity, transferring groups other than amino-acyl groups"/>
    <property type="evidence" value="ECO:0007669"/>
    <property type="project" value="InterPro"/>
</dbReference>
<feature type="transmembrane region" description="Helical" evidence="1">
    <location>
        <begin position="184"/>
        <end position="202"/>
    </location>
</feature>
<dbReference type="EMBL" id="JXQK01000044">
    <property type="protein sequence ID" value="KIP63324.1"/>
    <property type="molecule type" value="Genomic_DNA"/>
</dbReference>
<proteinExistence type="predicted"/>
<evidence type="ECO:0000313" key="4">
    <source>
        <dbReference type="Proteomes" id="UP000032046"/>
    </source>
</evidence>
<feature type="transmembrane region" description="Helical" evidence="1">
    <location>
        <begin position="145"/>
        <end position="164"/>
    </location>
</feature>
<organism evidence="3 4">
    <name type="scientific">Prevotella pectinovora</name>
    <dbReference type="NCBI Taxonomy" id="1602169"/>
    <lineage>
        <taxon>Bacteria</taxon>
        <taxon>Pseudomonadati</taxon>
        <taxon>Bacteroidota</taxon>
        <taxon>Bacteroidia</taxon>
        <taxon>Bacteroidales</taxon>
        <taxon>Prevotellaceae</taxon>
        <taxon>Prevotella</taxon>
    </lineage>
</organism>
<feature type="transmembrane region" description="Helical" evidence="1">
    <location>
        <begin position="64"/>
        <end position="82"/>
    </location>
</feature>
<name>A0A0D0I739_9BACT</name>